<dbReference type="InParanoid" id="A0A1X7TN57"/>
<reference evidence="1" key="1">
    <citation type="submission" date="2017-05" db="UniProtKB">
        <authorList>
            <consortium name="EnsemblMetazoa"/>
        </authorList>
    </citation>
    <scope>IDENTIFICATION</scope>
</reference>
<name>A0A1X7TN57_AMPQE</name>
<evidence type="ECO:0000313" key="1">
    <source>
        <dbReference type="EnsemblMetazoa" id="Aqu2.1.16284_001"/>
    </source>
</evidence>
<dbReference type="EnsemblMetazoa" id="Aqu2.1.16284_001">
    <property type="protein sequence ID" value="Aqu2.1.16284_001"/>
    <property type="gene ID" value="Aqu2.1.16284"/>
</dbReference>
<sequence>MIKPAKSQKRNESDMMVSAIQNNITDLAVGLLHLQKNIAILEITLFRHPVISRAVAKAAKQGSKPVARDVWDNPSSATILMY</sequence>
<accession>A0A1X7TN57</accession>
<proteinExistence type="predicted"/>
<dbReference type="AlphaFoldDB" id="A0A1X7TN57"/>
<organism evidence="1">
    <name type="scientific">Amphimedon queenslandica</name>
    <name type="common">Sponge</name>
    <dbReference type="NCBI Taxonomy" id="400682"/>
    <lineage>
        <taxon>Eukaryota</taxon>
        <taxon>Metazoa</taxon>
        <taxon>Porifera</taxon>
        <taxon>Demospongiae</taxon>
        <taxon>Heteroscleromorpha</taxon>
        <taxon>Haplosclerida</taxon>
        <taxon>Niphatidae</taxon>
        <taxon>Amphimedon</taxon>
    </lineage>
</organism>
<dbReference type="OrthoDB" id="14187at2759"/>
<protein>
    <submittedName>
        <fullName evidence="1">Uncharacterized protein</fullName>
    </submittedName>
</protein>